<proteinExistence type="predicted"/>
<dbReference type="OrthoDB" id="560634at2"/>
<feature type="compositionally biased region" description="Low complexity" evidence="1">
    <location>
        <begin position="82"/>
        <end position="94"/>
    </location>
</feature>
<sequence length="126" mass="13757">MDENNVTDVLKKGFQVTLGAATSLAESLQDERKREENLSQLNLGFDKVTEIWAEKGAVTEVEGRKMIDTMVEQYGPNANSYSTPGTTPTSTSPGVDPGLHQELRDLTTQLAAIRTELTQTSPDKDS</sequence>
<feature type="region of interest" description="Disordered" evidence="1">
    <location>
        <begin position="75"/>
        <end position="100"/>
    </location>
</feature>
<comment type="caution">
    <text evidence="2">The sequence shown here is derived from an EMBL/GenBank/DDBJ whole genome shotgun (WGS) entry which is preliminary data.</text>
</comment>
<gene>
    <name evidence="2" type="ORF">C1752_01248</name>
</gene>
<keyword evidence="3" id="KW-1185">Reference proteome</keyword>
<name>A0A2W1JXU4_9CYAN</name>
<organism evidence="2 3">
    <name type="scientific">Acaryochloris thomasi RCC1774</name>
    <dbReference type="NCBI Taxonomy" id="1764569"/>
    <lineage>
        <taxon>Bacteria</taxon>
        <taxon>Bacillati</taxon>
        <taxon>Cyanobacteriota</taxon>
        <taxon>Cyanophyceae</taxon>
        <taxon>Acaryochloridales</taxon>
        <taxon>Acaryochloridaceae</taxon>
        <taxon>Acaryochloris</taxon>
        <taxon>Acaryochloris thomasi</taxon>
    </lineage>
</organism>
<dbReference type="Proteomes" id="UP000248857">
    <property type="component" value="Unassembled WGS sequence"/>
</dbReference>
<evidence type="ECO:0000313" key="2">
    <source>
        <dbReference type="EMBL" id="PZD74384.1"/>
    </source>
</evidence>
<dbReference type="EMBL" id="PQWO01000003">
    <property type="protein sequence ID" value="PZD74384.1"/>
    <property type="molecule type" value="Genomic_DNA"/>
</dbReference>
<dbReference type="RefSeq" id="WP_110985224.1">
    <property type="nucleotide sequence ID" value="NZ_CAWNWM010000003.1"/>
</dbReference>
<reference evidence="2 3" key="1">
    <citation type="journal article" date="2018" name="Sci. Rep.">
        <title>A novel species of the marine cyanobacterium Acaryochloris with a unique pigment content and lifestyle.</title>
        <authorList>
            <person name="Partensky F."/>
            <person name="Six C."/>
            <person name="Ratin M."/>
            <person name="Garczarek L."/>
            <person name="Vaulot D."/>
            <person name="Probert I."/>
            <person name="Calteau A."/>
            <person name="Gourvil P."/>
            <person name="Marie D."/>
            <person name="Grebert T."/>
            <person name="Bouchier C."/>
            <person name="Le Panse S."/>
            <person name="Gachenot M."/>
            <person name="Rodriguez F."/>
            <person name="Garrido J.L."/>
        </authorList>
    </citation>
    <scope>NUCLEOTIDE SEQUENCE [LARGE SCALE GENOMIC DNA]</scope>
    <source>
        <strain evidence="2 3">RCC1774</strain>
    </source>
</reference>
<accession>A0A2W1JXU4</accession>
<evidence type="ECO:0000313" key="3">
    <source>
        <dbReference type="Proteomes" id="UP000248857"/>
    </source>
</evidence>
<protein>
    <submittedName>
        <fullName evidence="2">Uncharacterized protein</fullName>
    </submittedName>
</protein>
<dbReference type="AlphaFoldDB" id="A0A2W1JXU4"/>
<evidence type="ECO:0000256" key="1">
    <source>
        <dbReference type="SAM" id="MobiDB-lite"/>
    </source>
</evidence>